<comment type="similarity">
    <text evidence="1 4">Belongs to the glycosyl hydrolase 28 family.</text>
</comment>
<dbReference type="Pfam" id="PF00295">
    <property type="entry name" value="Glyco_hydro_28"/>
    <property type="match status" value="1"/>
</dbReference>
<dbReference type="STRING" id="1334022.SAMN04487907_104247"/>
<evidence type="ECO:0000256" key="1">
    <source>
        <dbReference type="ARBA" id="ARBA00008834"/>
    </source>
</evidence>
<dbReference type="EMBL" id="FOKV01000004">
    <property type="protein sequence ID" value="SFC45933.1"/>
    <property type="molecule type" value="Genomic_DNA"/>
</dbReference>
<dbReference type="InterPro" id="IPR006626">
    <property type="entry name" value="PbH1"/>
</dbReference>
<keyword evidence="6" id="KW-1185">Reference proteome</keyword>
<protein>
    <submittedName>
        <fullName evidence="5">Glycosyl hydrolases family 28</fullName>
    </submittedName>
</protein>
<dbReference type="InterPro" id="IPR051801">
    <property type="entry name" value="GH28_Enzymes"/>
</dbReference>
<sequence length="525" mass="58690">MNKLFNLIFLMILISSVVSCKNPEKKKLSQIKNKQYFSLDSIVKIDEVGADNMPDTIAPIQAPFKMPGFKRPVFEDREVNIRNQGGKEGQIVTSIIQKAIDEVSQQGGGKVIIPNGKWKTGRIELKNNVNLYLEEAAELYFSGQLEDYRPAVFTRHEGVEVMSLGACIYAYEQDNIAVTGKGTIYGPEEGPVKSQMMTEDVTENFVPIEKPVEERVYEGYNGESIFLPMLISPTSCTNVYIEGVTLERTAFWNIVPVYCDGVIIRGITVNSVGIPRGDGIDIESSKNVLIEYSTLNSGDDCFTMKAGRGEDGLRVNMPTENVVIRYCLAKQGHGAVTVGSETAGGIKNLYVQDCVFDNTGVGIRFKTRRPRGGGGENLYYERIRMNLHGTAFKWDMLGQPMYVGNLAERMPRREINDLTPQFRNIYMKDILVENAKTFLKIYGIPESPMTNLQMKNVSVSESEELFVVNDATNLSFNHIKVKSNDSLMIFLDARNISFEDAVFKVPGDKIVLKKSGDLTDSIQFN</sequence>
<dbReference type="PANTHER" id="PTHR31339:SF9">
    <property type="entry name" value="PLASMIN AND FIBRONECTIN-BINDING PROTEIN A"/>
    <property type="match status" value="1"/>
</dbReference>
<dbReference type="SMART" id="SM00710">
    <property type="entry name" value="PbH1"/>
    <property type="match status" value="4"/>
</dbReference>
<evidence type="ECO:0000256" key="3">
    <source>
        <dbReference type="ARBA" id="ARBA00023295"/>
    </source>
</evidence>
<dbReference type="OrthoDB" id="9795222at2"/>
<reference evidence="6" key="1">
    <citation type="submission" date="2016-10" db="EMBL/GenBank/DDBJ databases">
        <authorList>
            <person name="Varghese N."/>
            <person name="Submissions S."/>
        </authorList>
    </citation>
    <scope>NUCLEOTIDE SEQUENCE [LARGE SCALE GENOMIC DNA]</scope>
    <source>
        <strain evidence="6">DSM 24499</strain>
    </source>
</reference>
<dbReference type="Proteomes" id="UP000199438">
    <property type="component" value="Unassembled WGS sequence"/>
</dbReference>
<dbReference type="GO" id="GO:0004650">
    <property type="term" value="F:polygalacturonase activity"/>
    <property type="evidence" value="ECO:0007669"/>
    <property type="project" value="InterPro"/>
</dbReference>
<dbReference type="Gene3D" id="2.160.20.10">
    <property type="entry name" value="Single-stranded right-handed beta-helix, Pectin lyase-like"/>
    <property type="match status" value="1"/>
</dbReference>
<evidence type="ECO:0000313" key="6">
    <source>
        <dbReference type="Proteomes" id="UP000199438"/>
    </source>
</evidence>
<dbReference type="AlphaFoldDB" id="A0A1I1JJ25"/>
<dbReference type="PANTHER" id="PTHR31339">
    <property type="entry name" value="PECTIN LYASE-RELATED"/>
    <property type="match status" value="1"/>
</dbReference>
<dbReference type="RefSeq" id="WP_092542803.1">
    <property type="nucleotide sequence ID" value="NZ_FOKV01000004.1"/>
</dbReference>
<evidence type="ECO:0000256" key="2">
    <source>
        <dbReference type="ARBA" id="ARBA00022801"/>
    </source>
</evidence>
<keyword evidence="2 4" id="KW-0378">Hydrolase</keyword>
<name>A0A1I1JJ25_9FLAO</name>
<keyword evidence="3 4" id="KW-0326">Glycosidase</keyword>
<gene>
    <name evidence="5" type="ORF">SAMN04487907_104247</name>
</gene>
<evidence type="ECO:0000256" key="4">
    <source>
        <dbReference type="RuleBase" id="RU361169"/>
    </source>
</evidence>
<evidence type="ECO:0000313" key="5">
    <source>
        <dbReference type="EMBL" id="SFC45933.1"/>
    </source>
</evidence>
<dbReference type="InterPro" id="IPR011050">
    <property type="entry name" value="Pectin_lyase_fold/virulence"/>
</dbReference>
<organism evidence="5 6">
    <name type="scientific">Zunongwangia mangrovi</name>
    <dbReference type="NCBI Taxonomy" id="1334022"/>
    <lineage>
        <taxon>Bacteria</taxon>
        <taxon>Pseudomonadati</taxon>
        <taxon>Bacteroidota</taxon>
        <taxon>Flavobacteriia</taxon>
        <taxon>Flavobacteriales</taxon>
        <taxon>Flavobacteriaceae</taxon>
        <taxon>Zunongwangia</taxon>
    </lineage>
</organism>
<dbReference type="InterPro" id="IPR000743">
    <property type="entry name" value="Glyco_hydro_28"/>
</dbReference>
<dbReference type="GO" id="GO:0005975">
    <property type="term" value="P:carbohydrate metabolic process"/>
    <property type="evidence" value="ECO:0007669"/>
    <property type="project" value="InterPro"/>
</dbReference>
<accession>A0A1I1JJ25</accession>
<dbReference type="InterPro" id="IPR012334">
    <property type="entry name" value="Pectin_lyas_fold"/>
</dbReference>
<dbReference type="SUPFAM" id="SSF51126">
    <property type="entry name" value="Pectin lyase-like"/>
    <property type="match status" value="1"/>
</dbReference>
<dbReference type="PROSITE" id="PS51257">
    <property type="entry name" value="PROKAR_LIPOPROTEIN"/>
    <property type="match status" value="1"/>
</dbReference>
<proteinExistence type="inferred from homology"/>